<sequence length="102" mass="11315">MPVAGRLVCSRRAASADTASVTYGYHPAANELVDADRTIQRTPILRPAGSPSNGKDYELLPFHVHTPNERTDLSRPTLCIRTSRKSLPRVAHRQERRPCPQG</sequence>
<name>A0ABQ2GDF3_9ACTN</name>
<proteinExistence type="predicted"/>
<protein>
    <submittedName>
        <fullName evidence="1">Uncharacterized protein</fullName>
    </submittedName>
</protein>
<evidence type="ECO:0000313" key="1">
    <source>
        <dbReference type="EMBL" id="GGL85746.1"/>
    </source>
</evidence>
<dbReference type="EMBL" id="BMMI01000018">
    <property type="protein sequence ID" value="GGL85746.1"/>
    <property type="molecule type" value="Genomic_DNA"/>
</dbReference>
<evidence type="ECO:0000313" key="2">
    <source>
        <dbReference type="Proteomes" id="UP000648663"/>
    </source>
</evidence>
<gene>
    <name evidence="1" type="ORF">GCM10011589_47700</name>
</gene>
<reference evidence="2" key="1">
    <citation type="journal article" date="2019" name="Int. J. Syst. Evol. Microbiol.">
        <title>The Global Catalogue of Microorganisms (GCM) 10K type strain sequencing project: providing services to taxonomists for standard genome sequencing and annotation.</title>
        <authorList>
            <consortium name="The Broad Institute Genomics Platform"/>
            <consortium name="The Broad Institute Genome Sequencing Center for Infectious Disease"/>
            <person name="Wu L."/>
            <person name="Ma J."/>
        </authorList>
    </citation>
    <scope>NUCLEOTIDE SEQUENCE [LARGE SCALE GENOMIC DNA]</scope>
    <source>
        <strain evidence="2">CGMCC 4.5581</strain>
    </source>
</reference>
<keyword evidence="2" id="KW-1185">Reference proteome</keyword>
<organism evidence="1 2">
    <name type="scientific">Modestobacter marinus</name>
    <dbReference type="NCBI Taxonomy" id="477641"/>
    <lineage>
        <taxon>Bacteria</taxon>
        <taxon>Bacillati</taxon>
        <taxon>Actinomycetota</taxon>
        <taxon>Actinomycetes</taxon>
        <taxon>Geodermatophilales</taxon>
        <taxon>Geodermatophilaceae</taxon>
        <taxon>Modestobacter</taxon>
    </lineage>
</organism>
<comment type="caution">
    <text evidence="1">The sequence shown here is derived from an EMBL/GenBank/DDBJ whole genome shotgun (WGS) entry which is preliminary data.</text>
</comment>
<accession>A0ABQ2GDF3</accession>
<dbReference type="Proteomes" id="UP000648663">
    <property type="component" value="Unassembled WGS sequence"/>
</dbReference>